<keyword evidence="1" id="KW-0560">Oxidoreductase</keyword>
<accession>A0A9Q0BBZ4</accession>
<gene>
    <name evidence="3" type="ORF">J7T54_003736</name>
</gene>
<organism evidence="3 4">
    <name type="scientific">Emericellopsis cladophorae</name>
    <dbReference type="NCBI Taxonomy" id="2686198"/>
    <lineage>
        <taxon>Eukaryota</taxon>
        <taxon>Fungi</taxon>
        <taxon>Dikarya</taxon>
        <taxon>Ascomycota</taxon>
        <taxon>Pezizomycotina</taxon>
        <taxon>Sordariomycetes</taxon>
        <taxon>Hypocreomycetidae</taxon>
        <taxon>Hypocreales</taxon>
        <taxon>Bionectriaceae</taxon>
        <taxon>Emericellopsis</taxon>
    </lineage>
</organism>
<dbReference type="PANTHER" id="PTHR10366:SF852">
    <property type="entry name" value="CINNAMOYL-COA REDUCTASE CAD2"/>
    <property type="match status" value="1"/>
</dbReference>
<reference evidence="3" key="1">
    <citation type="journal article" date="2021" name="J Fungi (Basel)">
        <title>Genomic and Metabolomic Analyses of the Marine Fungus Emericellopsis cladophorae: Insights into Saltwater Adaptability Mechanisms and Its Biosynthetic Potential.</title>
        <authorList>
            <person name="Goncalves M.F.M."/>
            <person name="Hilario S."/>
            <person name="Van de Peer Y."/>
            <person name="Esteves A.C."/>
            <person name="Alves A."/>
        </authorList>
    </citation>
    <scope>NUCLEOTIDE SEQUENCE</scope>
    <source>
        <strain evidence="3">MUM 19.33</strain>
    </source>
</reference>
<name>A0A9Q0BBZ4_9HYPO</name>
<dbReference type="GeneID" id="75830231"/>
<evidence type="ECO:0008006" key="5">
    <source>
        <dbReference type="Google" id="ProtNLM"/>
    </source>
</evidence>
<proteinExistence type="inferred from homology"/>
<evidence type="ECO:0000256" key="2">
    <source>
        <dbReference type="ARBA" id="ARBA00023445"/>
    </source>
</evidence>
<keyword evidence="4" id="KW-1185">Reference proteome</keyword>
<evidence type="ECO:0000313" key="4">
    <source>
        <dbReference type="Proteomes" id="UP001055219"/>
    </source>
</evidence>
<dbReference type="InterPro" id="IPR050425">
    <property type="entry name" value="NAD(P)_dehydrat-like"/>
</dbReference>
<evidence type="ECO:0000256" key="1">
    <source>
        <dbReference type="ARBA" id="ARBA00023002"/>
    </source>
</evidence>
<dbReference type="GO" id="GO:0016616">
    <property type="term" value="F:oxidoreductase activity, acting on the CH-OH group of donors, NAD or NADP as acceptor"/>
    <property type="evidence" value="ECO:0007669"/>
    <property type="project" value="TreeGrafter"/>
</dbReference>
<dbReference type="SUPFAM" id="SSF51735">
    <property type="entry name" value="NAD(P)-binding Rossmann-fold domains"/>
    <property type="match status" value="1"/>
</dbReference>
<dbReference type="Proteomes" id="UP001055219">
    <property type="component" value="Unassembled WGS sequence"/>
</dbReference>
<dbReference type="OrthoDB" id="2735536at2759"/>
<reference evidence="3" key="2">
    <citation type="submission" date="2022-07" db="EMBL/GenBank/DDBJ databases">
        <authorList>
            <person name="Goncalves M.F.M."/>
            <person name="Hilario S."/>
            <person name="Van De Peer Y."/>
            <person name="Esteves A.C."/>
            <person name="Alves A."/>
        </authorList>
    </citation>
    <scope>NUCLEOTIDE SEQUENCE</scope>
    <source>
        <strain evidence="3">MUM 19.33</strain>
    </source>
</reference>
<sequence length="146" mass="15263">MSLQLLLITGVSGHRKPGQIKAPESIKPYLAQFEFTVVPDLLDPGAFDGVIDGADGVVHVASPLPYPCRRDLIDPAVNATIGVVKSEGPFPNAMAAYGVSKAAAHAATASVHVNDVARAYIDALNPAFKGNRHYLVSSGGLDGTTW</sequence>
<comment type="similarity">
    <text evidence="2">Belongs to the NAD(P)-dependent epimerase/dehydratase family. Dihydroflavonol-4-reductase subfamily.</text>
</comment>
<comment type="caution">
    <text evidence="3">The sequence shown here is derived from an EMBL/GenBank/DDBJ whole genome shotgun (WGS) entry which is preliminary data.</text>
</comment>
<evidence type="ECO:0000313" key="3">
    <source>
        <dbReference type="EMBL" id="KAI6779812.1"/>
    </source>
</evidence>
<dbReference type="Gene3D" id="3.40.50.720">
    <property type="entry name" value="NAD(P)-binding Rossmann-like Domain"/>
    <property type="match status" value="1"/>
</dbReference>
<dbReference type="InterPro" id="IPR036291">
    <property type="entry name" value="NAD(P)-bd_dom_sf"/>
</dbReference>
<dbReference type="PANTHER" id="PTHR10366">
    <property type="entry name" value="NAD DEPENDENT EPIMERASE/DEHYDRATASE"/>
    <property type="match status" value="1"/>
</dbReference>
<dbReference type="AlphaFoldDB" id="A0A9Q0BBZ4"/>
<dbReference type="EMBL" id="JAGIXG020000041">
    <property type="protein sequence ID" value="KAI6779812.1"/>
    <property type="molecule type" value="Genomic_DNA"/>
</dbReference>
<protein>
    <recommendedName>
        <fullName evidence="5">NAD-dependent epimerase/dehydratase domain-containing protein</fullName>
    </recommendedName>
</protein>
<dbReference type="RefSeq" id="XP_051360668.1">
    <property type="nucleotide sequence ID" value="XM_051508203.1"/>
</dbReference>